<sequence>MSISVFGSEEFDVIDLTNTIYSGMPVWPGHSQLVVEDLKLLTVDGYAVKKISMNTHIGTHIDTEAHMVENGRTLDRYPIETYFGRTLVVDVSSTPAGKPIPLDTVRKHLEQKKGSEILLLHTGHSLRRGNNSRYLFEWPYVDLDLAQYLSTKGLKAVGTDGLSIAGWGGSVPGHGPITSTAREVHQTLLRMGTIIIEELTNLDKLLQGKEFADVYTIFLPLRIDGSDGSPVRAVALKRRD</sequence>
<dbReference type="Gene3D" id="3.50.30.50">
    <property type="entry name" value="Putative cyclase"/>
    <property type="match status" value="1"/>
</dbReference>
<dbReference type="Pfam" id="PF04199">
    <property type="entry name" value="Cyclase"/>
    <property type="match status" value="1"/>
</dbReference>
<protein>
    <submittedName>
        <fullName evidence="1">Cyclase</fullName>
    </submittedName>
</protein>
<comment type="caution">
    <text evidence="1">The sequence shown here is derived from an EMBL/GenBank/DDBJ whole genome shotgun (WGS) entry which is preliminary data.</text>
</comment>
<accession>A0AA37F9B7</accession>
<dbReference type="Proteomes" id="UP000632195">
    <property type="component" value="Unassembled WGS sequence"/>
</dbReference>
<dbReference type="EMBL" id="BMNY01000001">
    <property type="protein sequence ID" value="GGM72700.1"/>
    <property type="molecule type" value="Genomic_DNA"/>
</dbReference>
<dbReference type="InterPro" id="IPR007325">
    <property type="entry name" value="KFase/CYL"/>
</dbReference>
<dbReference type="PANTHER" id="PTHR31118:SF32">
    <property type="entry name" value="KYNURENINE FORMAMIDASE"/>
    <property type="match status" value="1"/>
</dbReference>
<dbReference type="PANTHER" id="PTHR31118">
    <property type="entry name" value="CYCLASE-LIKE PROTEIN 2"/>
    <property type="match status" value="1"/>
</dbReference>
<dbReference type="SUPFAM" id="SSF102198">
    <property type="entry name" value="Putative cyclase"/>
    <property type="match status" value="1"/>
</dbReference>
<dbReference type="AlphaFoldDB" id="A0AA37F9B7"/>
<gene>
    <name evidence="1" type="ORF">GCM10007108_08540</name>
</gene>
<proteinExistence type="predicted"/>
<organism evidence="1 2">
    <name type="scientific">Thermogymnomonas acidicola</name>
    <dbReference type="NCBI Taxonomy" id="399579"/>
    <lineage>
        <taxon>Archaea</taxon>
        <taxon>Methanobacteriati</taxon>
        <taxon>Thermoplasmatota</taxon>
        <taxon>Thermoplasmata</taxon>
        <taxon>Thermoplasmatales</taxon>
        <taxon>Thermogymnomonas</taxon>
    </lineage>
</organism>
<evidence type="ECO:0000313" key="1">
    <source>
        <dbReference type="EMBL" id="GGM72700.1"/>
    </source>
</evidence>
<dbReference type="GO" id="GO:0004061">
    <property type="term" value="F:arylformamidase activity"/>
    <property type="evidence" value="ECO:0007669"/>
    <property type="project" value="InterPro"/>
</dbReference>
<dbReference type="RefSeq" id="WP_188680600.1">
    <property type="nucleotide sequence ID" value="NZ_BMNY01000001.1"/>
</dbReference>
<reference evidence="1" key="2">
    <citation type="submission" date="2022-09" db="EMBL/GenBank/DDBJ databases">
        <authorList>
            <person name="Sun Q."/>
            <person name="Ohkuma M."/>
        </authorList>
    </citation>
    <scope>NUCLEOTIDE SEQUENCE</scope>
    <source>
        <strain evidence="1">JCM 13583</strain>
    </source>
</reference>
<name>A0AA37F9B7_9ARCH</name>
<keyword evidence="2" id="KW-1185">Reference proteome</keyword>
<reference evidence="1" key="1">
    <citation type="journal article" date="2014" name="Int. J. Syst. Evol. Microbiol.">
        <title>Complete genome sequence of Corynebacterium casei LMG S-19264T (=DSM 44701T), isolated from a smear-ripened cheese.</title>
        <authorList>
            <consortium name="US DOE Joint Genome Institute (JGI-PGF)"/>
            <person name="Walter F."/>
            <person name="Albersmeier A."/>
            <person name="Kalinowski J."/>
            <person name="Ruckert C."/>
        </authorList>
    </citation>
    <scope>NUCLEOTIDE SEQUENCE</scope>
    <source>
        <strain evidence="1">JCM 13583</strain>
    </source>
</reference>
<dbReference type="GO" id="GO:0019441">
    <property type="term" value="P:L-tryptophan catabolic process to kynurenine"/>
    <property type="evidence" value="ECO:0007669"/>
    <property type="project" value="InterPro"/>
</dbReference>
<dbReference type="InterPro" id="IPR037175">
    <property type="entry name" value="KFase_sf"/>
</dbReference>
<evidence type="ECO:0000313" key="2">
    <source>
        <dbReference type="Proteomes" id="UP000632195"/>
    </source>
</evidence>